<evidence type="ECO:0000259" key="2">
    <source>
        <dbReference type="Pfam" id="PF09972"/>
    </source>
</evidence>
<keyword evidence="5" id="KW-1185">Reference proteome</keyword>
<protein>
    <recommendedName>
        <fullName evidence="6">DUF2207 domain-containing protein</fullName>
    </recommendedName>
</protein>
<organism evidence="4 5">
    <name type="scientific">Nocardioides luteus</name>
    <dbReference type="NCBI Taxonomy" id="1844"/>
    <lineage>
        <taxon>Bacteria</taxon>
        <taxon>Bacillati</taxon>
        <taxon>Actinomycetota</taxon>
        <taxon>Actinomycetes</taxon>
        <taxon>Propionibacteriales</taxon>
        <taxon>Nocardioidaceae</taxon>
        <taxon>Nocardioides</taxon>
    </lineage>
</organism>
<keyword evidence="1" id="KW-0472">Membrane</keyword>
<feature type="transmembrane region" description="Helical" evidence="1">
    <location>
        <begin position="470"/>
        <end position="487"/>
    </location>
</feature>
<evidence type="ECO:0000259" key="3">
    <source>
        <dbReference type="Pfam" id="PF20990"/>
    </source>
</evidence>
<feature type="transmembrane region" description="Helical" evidence="1">
    <location>
        <begin position="445"/>
        <end position="464"/>
    </location>
</feature>
<feature type="transmembrane region" description="Helical" evidence="1">
    <location>
        <begin position="294"/>
        <end position="316"/>
    </location>
</feature>
<reference evidence="4" key="2">
    <citation type="submission" date="2023-01" db="EMBL/GenBank/DDBJ databases">
        <authorList>
            <person name="Sun Q."/>
            <person name="Evtushenko L."/>
        </authorList>
    </citation>
    <scope>NUCLEOTIDE SEQUENCE</scope>
    <source>
        <strain evidence="4">VKM Ac-1246</strain>
    </source>
</reference>
<dbReference type="Pfam" id="PF09972">
    <property type="entry name" value="DUF2207"/>
    <property type="match status" value="1"/>
</dbReference>
<comment type="caution">
    <text evidence="4">The sequence shown here is derived from an EMBL/GenBank/DDBJ whole genome shotgun (WGS) entry which is preliminary data.</text>
</comment>
<evidence type="ECO:0008006" key="6">
    <source>
        <dbReference type="Google" id="ProtNLM"/>
    </source>
</evidence>
<proteinExistence type="predicted"/>
<evidence type="ECO:0000256" key="1">
    <source>
        <dbReference type="SAM" id="Phobius"/>
    </source>
</evidence>
<reference evidence="4" key="1">
    <citation type="journal article" date="2014" name="Int. J. Syst. Evol. Microbiol.">
        <title>Complete genome of a new Firmicutes species belonging to the dominant human colonic microbiota ('Ruminococcus bicirculans') reveals two chromosomes and a selective capacity to utilize plant glucans.</title>
        <authorList>
            <consortium name="NISC Comparative Sequencing Program"/>
            <person name="Wegmann U."/>
            <person name="Louis P."/>
            <person name="Goesmann A."/>
            <person name="Henrissat B."/>
            <person name="Duncan S.H."/>
            <person name="Flint H.J."/>
        </authorList>
    </citation>
    <scope>NUCLEOTIDE SEQUENCE</scope>
    <source>
        <strain evidence="4">VKM Ac-1246</strain>
    </source>
</reference>
<dbReference type="Pfam" id="PF20990">
    <property type="entry name" value="DUF2207_C"/>
    <property type="match status" value="1"/>
</dbReference>
<keyword evidence="1" id="KW-1133">Transmembrane helix</keyword>
<name>A0ABQ5T0Z6_9ACTN</name>
<dbReference type="Proteomes" id="UP001142292">
    <property type="component" value="Unassembled WGS sequence"/>
</dbReference>
<evidence type="ECO:0000313" key="4">
    <source>
        <dbReference type="EMBL" id="GLJ69407.1"/>
    </source>
</evidence>
<sequence>MGYVIGVLVLAGLVLWPLAAAQVGLGDGEEVAEGTTITDYRGEFVVDELGRMRVTETVTVDFPDSESHGIYRFFDSRDPNAPGLRRVPEAVEVEVDPQLTLDQRLDLARERSSLFEDDLADLIAQYGEEEGKLRAAERYSPSFDDTEITRRGWSGRYTTLRIGDEYNRLPAGEHVYVIEYEVPDVLLPDADGSRFYWNLVPSGWRQPIEKASLSVTLPASSRDVRCAVGTGAPGGCASVSGEGSTELQIATGALEPGTPVTLRAGVDMAAPLVTADELPWSQEWDAVLGTDRTLAAVILALALGLAVPAVCVLVRARDPLPQAQPRTIAPEGVGPAQAAYLLSKRATPNLLASSVLYAASRGVVALRSTNNGWRVAVDTDLSWDGVDPVTTKVRSIGGGAIGARKKTKAAKRSARKLYDAQIKTRNGLREWAIGEKLLEEAVDPFLCRLGFTFAVIAAVVLAFLRPNDTTLWVLVPGLFAVLVLPMLPPGAGLRRTAAGRDLAAQVAGFRQSLRERADDFQSDQARYDSALPWAVAFGLTREWSRRFRVASGVATVAVPAYLPYDQHTLNRHLTATDGDGLGLVSALTSDFERSVGSAIRSYEASSAFSSGGSSSSGGGFSYSGGGGGGGGGFSGGGGGGDGGGGSW</sequence>
<keyword evidence="1" id="KW-0812">Transmembrane</keyword>
<dbReference type="InterPro" id="IPR018702">
    <property type="entry name" value="DUF2207"/>
</dbReference>
<accession>A0ABQ5T0Z6</accession>
<evidence type="ECO:0000313" key="5">
    <source>
        <dbReference type="Proteomes" id="UP001142292"/>
    </source>
</evidence>
<gene>
    <name evidence="4" type="ORF">GCM10017579_34430</name>
</gene>
<feature type="domain" description="DUF2207" evidence="2">
    <location>
        <begin position="36"/>
        <end position="264"/>
    </location>
</feature>
<feature type="domain" description="Predicted membrane protein YciQ-like C-terminal" evidence="3">
    <location>
        <begin position="330"/>
        <end position="547"/>
    </location>
</feature>
<dbReference type="EMBL" id="BSEL01000007">
    <property type="protein sequence ID" value="GLJ69407.1"/>
    <property type="molecule type" value="Genomic_DNA"/>
</dbReference>
<dbReference type="InterPro" id="IPR048389">
    <property type="entry name" value="YciQ-like_C"/>
</dbReference>